<organism evidence="2 3">
    <name type="scientific">Usitatibacter palustris</name>
    <dbReference type="NCBI Taxonomy" id="2732487"/>
    <lineage>
        <taxon>Bacteria</taxon>
        <taxon>Pseudomonadati</taxon>
        <taxon>Pseudomonadota</taxon>
        <taxon>Betaproteobacteria</taxon>
        <taxon>Nitrosomonadales</taxon>
        <taxon>Usitatibacteraceae</taxon>
        <taxon>Usitatibacter</taxon>
    </lineage>
</organism>
<keyword evidence="1" id="KW-0812">Transmembrane</keyword>
<feature type="transmembrane region" description="Helical" evidence="1">
    <location>
        <begin position="53"/>
        <end position="71"/>
    </location>
</feature>
<keyword evidence="3" id="KW-1185">Reference proteome</keyword>
<protein>
    <submittedName>
        <fullName evidence="2">Uncharacterized protein</fullName>
    </submittedName>
</protein>
<evidence type="ECO:0000256" key="1">
    <source>
        <dbReference type="SAM" id="Phobius"/>
    </source>
</evidence>
<reference evidence="2 3" key="1">
    <citation type="submission" date="2020-04" db="EMBL/GenBank/DDBJ databases">
        <title>Usitatibacter rugosus gen. nov., sp. nov. and Usitatibacter palustris sp. nov., novel members of Usitatibacteraceae fam. nov. within the order Nitrosomonadales isolated from soil.</title>
        <authorList>
            <person name="Huber K.J."/>
            <person name="Neumann-Schaal M."/>
            <person name="Geppert A."/>
            <person name="Luckner M."/>
            <person name="Wanner G."/>
            <person name="Overmann J."/>
        </authorList>
    </citation>
    <scope>NUCLEOTIDE SEQUENCE [LARGE SCALE GENOMIC DNA]</scope>
    <source>
        <strain evidence="2 3">Swamp67</strain>
    </source>
</reference>
<dbReference type="RefSeq" id="WP_171165323.1">
    <property type="nucleotide sequence ID" value="NZ_CP053073.1"/>
</dbReference>
<proteinExistence type="predicted"/>
<feature type="transmembrane region" description="Helical" evidence="1">
    <location>
        <begin position="21"/>
        <end position="41"/>
    </location>
</feature>
<dbReference type="AlphaFoldDB" id="A0A6M4HAM2"/>
<keyword evidence="1" id="KW-1133">Transmembrane helix</keyword>
<accession>A0A6M4HAM2</accession>
<sequence>MEPVSSIRRLGFRKWYERQLIDCHLALVTCFLCGIVIAACFEGVTFRDFGPRSATMMALVVGATTLGWYSWRRYITVLERAERYGERSTCEGCKAYGRFEVLNAGVDSVPGPTAEAVAPLEVAWMRVKCRQCGALWRMPE</sequence>
<name>A0A6M4HAM2_9PROT</name>
<dbReference type="EMBL" id="CP053073">
    <property type="protein sequence ID" value="QJR16849.1"/>
    <property type="molecule type" value="Genomic_DNA"/>
</dbReference>
<evidence type="ECO:0000313" key="2">
    <source>
        <dbReference type="EMBL" id="QJR16849.1"/>
    </source>
</evidence>
<dbReference type="InParanoid" id="A0A6M4HAM2"/>
<keyword evidence="1" id="KW-0472">Membrane</keyword>
<dbReference type="KEGG" id="upl:DSM104440_03685"/>
<dbReference type="Proteomes" id="UP000503096">
    <property type="component" value="Chromosome"/>
</dbReference>
<gene>
    <name evidence="2" type="ORF">DSM104440_03685</name>
</gene>
<evidence type="ECO:0000313" key="3">
    <source>
        <dbReference type="Proteomes" id="UP000503096"/>
    </source>
</evidence>